<gene>
    <name evidence="1" type="ORF">LCGC14_2122820</name>
</gene>
<accession>A0A0F9GGU2</accession>
<sequence>MSTLITRTAQSLHAEWCRQMRKKGFHGPDEKCSLKDTHQFTLVVPRMMCEEGKSRCPKFHREIIPWPDLPESRRQEYLATAKAVLP</sequence>
<evidence type="ECO:0000313" key="1">
    <source>
        <dbReference type="EMBL" id="KKL68660.1"/>
    </source>
</evidence>
<reference evidence="1" key="1">
    <citation type="journal article" date="2015" name="Nature">
        <title>Complex archaea that bridge the gap between prokaryotes and eukaryotes.</title>
        <authorList>
            <person name="Spang A."/>
            <person name="Saw J.H."/>
            <person name="Jorgensen S.L."/>
            <person name="Zaremba-Niedzwiedzka K."/>
            <person name="Martijn J."/>
            <person name="Lind A.E."/>
            <person name="van Eijk R."/>
            <person name="Schleper C."/>
            <person name="Guy L."/>
            <person name="Ettema T.J."/>
        </authorList>
    </citation>
    <scope>NUCLEOTIDE SEQUENCE</scope>
</reference>
<organism evidence="1">
    <name type="scientific">marine sediment metagenome</name>
    <dbReference type="NCBI Taxonomy" id="412755"/>
    <lineage>
        <taxon>unclassified sequences</taxon>
        <taxon>metagenomes</taxon>
        <taxon>ecological metagenomes</taxon>
    </lineage>
</organism>
<feature type="non-terminal residue" evidence="1">
    <location>
        <position position="86"/>
    </location>
</feature>
<dbReference type="EMBL" id="LAZR01026462">
    <property type="protein sequence ID" value="KKL68660.1"/>
    <property type="molecule type" value="Genomic_DNA"/>
</dbReference>
<comment type="caution">
    <text evidence="1">The sequence shown here is derived from an EMBL/GenBank/DDBJ whole genome shotgun (WGS) entry which is preliminary data.</text>
</comment>
<name>A0A0F9GGU2_9ZZZZ</name>
<protein>
    <submittedName>
        <fullName evidence="1">Uncharacterized protein</fullName>
    </submittedName>
</protein>
<dbReference type="Gene3D" id="6.20.350.10">
    <property type="match status" value="1"/>
</dbReference>
<proteinExistence type="predicted"/>
<dbReference type="AlphaFoldDB" id="A0A0F9GGU2"/>